<evidence type="ECO:0000313" key="5">
    <source>
        <dbReference type="Proteomes" id="UP000182125"/>
    </source>
</evidence>
<dbReference type="KEGG" id="ttd:A3L14_11065"/>
<dbReference type="Proteomes" id="UP000051862">
    <property type="component" value="Unassembled WGS sequence"/>
</dbReference>
<dbReference type="GeneID" id="33334973"/>
<evidence type="ECO:0000313" key="1">
    <source>
        <dbReference type="EMBL" id="ASJ13387.1"/>
    </source>
</evidence>
<reference evidence="2 4" key="1">
    <citation type="submission" date="2015-08" db="EMBL/GenBank/DDBJ databases">
        <title>Thermococcus thioreducens DSM 14981 genome sequencing.</title>
        <authorList>
            <person name="Hong S.-J."/>
            <person name="Kim M.-C."/>
            <person name="Shin J.-H."/>
        </authorList>
    </citation>
    <scope>NUCLEOTIDE SEQUENCE [LARGE SCALE GENOMIC DNA]</scope>
    <source>
        <strain evidence="2 4">DSM 14981</strain>
    </source>
</reference>
<name>A0A0Q2URE9_9EURY</name>
<gene>
    <name evidence="1" type="ORF">A3L14_11065</name>
    <name evidence="2" type="ORF">AMR53_00550</name>
    <name evidence="3" type="ORF">SAMN05216170_2323</name>
</gene>
<proteinExistence type="predicted"/>
<keyword evidence="6" id="KW-1185">Reference proteome</keyword>
<evidence type="ECO:0000313" key="3">
    <source>
        <dbReference type="EMBL" id="SEW23675.1"/>
    </source>
</evidence>
<dbReference type="EMBL" id="FOIW01000003">
    <property type="protein sequence ID" value="SEW23675.1"/>
    <property type="molecule type" value="Genomic_DNA"/>
</dbReference>
<protein>
    <submittedName>
        <fullName evidence="2">Uncharacterized protein</fullName>
    </submittedName>
</protein>
<dbReference type="EMBL" id="CP015105">
    <property type="protein sequence ID" value="ASJ13387.1"/>
    <property type="molecule type" value="Genomic_DNA"/>
</dbReference>
<dbReference type="OrthoDB" id="101958at2157"/>
<dbReference type="AlphaFoldDB" id="A0A0Q2URE9"/>
<reference evidence="1 6" key="2">
    <citation type="submission" date="2016-04" db="EMBL/GenBank/DDBJ databases">
        <title>Complete genome sequence of Thermococcus thioreducens type strain OGL-20P.</title>
        <authorList>
            <person name="Oger P.M."/>
        </authorList>
    </citation>
    <scope>NUCLEOTIDE SEQUENCE [LARGE SCALE GENOMIC DNA]</scope>
    <source>
        <strain evidence="1 6">OGL-20P</strain>
    </source>
</reference>
<dbReference type="EMBL" id="LIXN01000002">
    <property type="protein sequence ID" value="KQH83208.1"/>
    <property type="molecule type" value="Genomic_DNA"/>
</dbReference>
<dbReference type="STRING" id="277988.SAMN05216170_2323"/>
<dbReference type="Proteomes" id="UP000182125">
    <property type="component" value="Unassembled WGS sequence"/>
</dbReference>
<accession>A0A0Q2URE9</accession>
<dbReference type="RefSeq" id="WP_055428411.1">
    <property type="nucleotide sequence ID" value="NZ_CP015105.1"/>
</dbReference>
<reference evidence="3 5" key="3">
    <citation type="submission" date="2016-10" db="EMBL/GenBank/DDBJ databases">
        <authorList>
            <person name="de Groot N.N."/>
        </authorList>
    </citation>
    <scope>NUCLEOTIDE SEQUENCE [LARGE SCALE GENOMIC DNA]</scope>
    <source>
        <strain evidence="3 5">OGL-20</strain>
    </source>
</reference>
<organism evidence="2 4">
    <name type="scientific">Thermococcus thioreducens</name>
    <dbReference type="NCBI Taxonomy" id="277988"/>
    <lineage>
        <taxon>Archaea</taxon>
        <taxon>Methanobacteriati</taxon>
        <taxon>Methanobacteriota</taxon>
        <taxon>Thermococci</taxon>
        <taxon>Thermococcales</taxon>
        <taxon>Thermococcaceae</taxon>
        <taxon>Thermococcus</taxon>
    </lineage>
</organism>
<evidence type="ECO:0000313" key="6">
    <source>
        <dbReference type="Proteomes" id="UP000250136"/>
    </source>
</evidence>
<dbReference type="PATRIC" id="fig|277988.4.peg.116"/>
<evidence type="ECO:0000313" key="4">
    <source>
        <dbReference type="Proteomes" id="UP000051862"/>
    </source>
</evidence>
<sequence>MTFRPAVKHLSLPEEVQAKWQEAIEEFNALKVQVLIDDDELPENATNVLELERLQTVLEDAPAPSRVYVDGKVYKVKLRKRVSREEYKALMGELEKLGRAWWDRNERVIKVLRYEEAEAGEEVLEVEEIVVAPKEVEA</sequence>
<dbReference type="Proteomes" id="UP000250136">
    <property type="component" value="Chromosome"/>
</dbReference>
<evidence type="ECO:0000313" key="2">
    <source>
        <dbReference type="EMBL" id="KQH83208.1"/>
    </source>
</evidence>